<dbReference type="STRING" id="1679170.AC625_03110"/>
<organism evidence="4 5">
    <name type="scientific">Peribacillus loiseleuriae</name>
    <dbReference type="NCBI Taxonomy" id="1679170"/>
    <lineage>
        <taxon>Bacteria</taxon>
        <taxon>Bacillati</taxon>
        <taxon>Bacillota</taxon>
        <taxon>Bacilli</taxon>
        <taxon>Bacillales</taxon>
        <taxon>Bacillaceae</taxon>
        <taxon>Peribacillus</taxon>
    </lineage>
</organism>
<dbReference type="InterPro" id="IPR012854">
    <property type="entry name" value="Cu_amine_oxidase-like_N"/>
</dbReference>
<dbReference type="EMBL" id="LFZW01000001">
    <property type="protein sequence ID" value="KMY48628.1"/>
    <property type="molecule type" value="Genomic_DNA"/>
</dbReference>
<feature type="signal peptide" evidence="2">
    <location>
        <begin position="1"/>
        <end position="24"/>
    </location>
</feature>
<evidence type="ECO:0000256" key="2">
    <source>
        <dbReference type="SAM" id="SignalP"/>
    </source>
</evidence>
<evidence type="ECO:0000313" key="5">
    <source>
        <dbReference type="Proteomes" id="UP000037146"/>
    </source>
</evidence>
<sequence>MRKGLLFIFTIVLVFLPFSINADAHPGKTDADGGHTCHTNCAKWGLKDGQYHYHNADGSVSLTKPSTSKPTAPSATNRNPLVVYINGTKQSYDQPPVLEDGRTLVPLRGIFESLGATVQWDQQKQLVTANRSGTKVQLEIGSKTPTVNGKVVPIDVPAKVKNGRTLVPLRFVGEALGATVNYDAANRTIKITSSVNIAP</sequence>
<dbReference type="SUPFAM" id="SSF55383">
    <property type="entry name" value="Copper amine oxidase, domain N"/>
    <property type="match status" value="1"/>
</dbReference>
<feature type="domain" description="Copper amine oxidase-like N-terminal" evidence="3">
    <location>
        <begin position="84"/>
        <end position="191"/>
    </location>
</feature>
<evidence type="ECO:0000259" key="3">
    <source>
        <dbReference type="Pfam" id="PF07833"/>
    </source>
</evidence>
<dbReference type="PATRIC" id="fig|1679170.3.peg.642"/>
<feature type="chain" id="PRO_5005524537" description="Copper amine oxidase-like N-terminal domain-containing protein" evidence="2">
    <location>
        <begin position="25"/>
        <end position="199"/>
    </location>
</feature>
<reference evidence="5" key="1">
    <citation type="submission" date="2015-07" db="EMBL/GenBank/DDBJ databases">
        <title>Genome sequencing project for genomic taxonomy and phylogenomics of Bacillus-like bacteria.</title>
        <authorList>
            <person name="Liu B."/>
            <person name="Wang J."/>
            <person name="Zhu Y."/>
            <person name="Liu G."/>
            <person name="Chen Q."/>
            <person name="Chen Z."/>
            <person name="Lan J."/>
            <person name="Che J."/>
            <person name="Ge C."/>
            <person name="Shi H."/>
            <person name="Pan Z."/>
            <person name="Liu X."/>
        </authorList>
    </citation>
    <scope>NUCLEOTIDE SEQUENCE [LARGE SCALE GENOMIC DNA]</scope>
    <source>
        <strain evidence="5">FJAT-27997</strain>
    </source>
</reference>
<dbReference type="RefSeq" id="WP_049679952.1">
    <property type="nucleotide sequence ID" value="NZ_LFZW01000001.1"/>
</dbReference>
<evidence type="ECO:0000313" key="4">
    <source>
        <dbReference type="EMBL" id="KMY48628.1"/>
    </source>
</evidence>
<gene>
    <name evidence="4" type="ORF">AC625_03110</name>
</gene>
<proteinExistence type="predicted"/>
<feature type="region of interest" description="Disordered" evidence="1">
    <location>
        <begin position="59"/>
        <end position="78"/>
    </location>
</feature>
<dbReference type="Gene3D" id="3.30.457.10">
    <property type="entry name" value="Copper amine oxidase-like, N-terminal domain"/>
    <property type="match status" value="1"/>
</dbReference>
<dbReference type="NCBIfam" id="NF033223">
    <property type="entry name" value="YHYH_alt"/>
    <property type="match status" value="1"/>
</dbReference>
<accession>A0A0K9GPR0</accession>
<dbReference type="Pfam" id="PF07833">
    <property type="entry name" value="Cu_amine_oxidN1"/>
    <property type="match status" value="1"/>
</dbReference>
<dbReference type="InterPro" id="IPR036582">
    <property type="entry name" value="Mao_N_sf"/>
</dbReference>
<keyword evidence="5" id="KW-1185">Reference proteome</keyword>
<dbReference type="AlphaFoldDB" id="A0A0K9GPR0"/>
<name>A0A0K9GPR0_9BACI</name>
<dbReference type="Proteomes" id="UP000037146">
    <property type="component" value="Unassembled WGS sequence"/>
</dbReference>
<dbReference type="InterPro" id="IPR047773">
    <property type="entry name" value="YHYH_dom_bact"/>
</dbReference>
<dbReference type="OrthoDB" id="2503396at2"/>
<keyword evidence="2" id="KW-0732">Signal</keyword>
<protein>
    <recommendedName>
        <fullName evidence="3">Copper amine oxidase-like N-terminal domain-containing protein</fullName>
    </recommendedName>
</protein>
<evidence type="ECO:0000256" key="1">
    <source>
        <dbReference type="SAM" id="MobiDB-lite"/>
    </source>
</evidence>
<comment type="caution">
    <text evidence="4">The sequence shown here is derived from an EMBL/GenBank/DDBJ whole genome shotgun (WGS) entry which is preliminary data.</text>
</comment>